<evidence type="ECO:0000313" key="4">
    <source>
        <dbReference type="EMBL" id="OBR10628.1"/>
    </source>
</evidence>
<dbReference type="CDD" id="cd00609">
    <property type="entry name" value="AAT_like"/>
    <property type="match status" value="1"/>
</dbReference>
<dbReference type="GO" id="GO:0030170">
    <property type="term" value="F:pyridoxal phosphate binding"/>
    <property type="evidence" value="ECO:0007669"/>
    <property type="project" value="InterPro"/>
</dbReference>
<keyword evidence="4" id="KW-0808">Transferase</keyword>
<dbReference type="InterPro" id="IPR004839">
    <property type="entry name" value="Aminotransferase_I/II_large"/>
</dbReference>
<dbReference type="RefSeq" id="XP_018159145.1">
    <property type="nucleotide sequence ID" value="XM_018301295.1"/>
</dbReference>
<evidence type="ECO:0000256" key="2">
    <source>
        <dbReference type="ARBA" id="ARBA00022898"/>
    </source>
</evidence>
<dbReference type="InterPro" id="IPR015424">
    <property type="entry name" value="PyrdxlP-dep_Trfase"/>
</dbReference>
<dbReference type="OrthoDB" id="7042322at2759"/>
<dbReference type="InterPro" id="IPR015421">
    <property type="entry name" value="PyrdxlP-dep_Trfase_major"/>
</dbReference>
<comment type="similarity">
    <text evidence="1">Belongs to the class-I pyridoxal-phosphate-dependent aminotransferase family.</text>
</comment>
<organism evidence="4 5">
    <name type="scientific">Colletotrichum higginsianum (strain IMI 349063)</name>
    <name type="common">Crucifer anthracnose fungus</name>
    <dbReference type="NCBI Taxonomy" id="759273"/>
    <lineage>
        <taxon>Eukaryota</taxon>
        <taxon>Fungi</taxon>
        <taxon>Dikarya</taxon>
        <taxon>Ascomycota</taxon>
        <taxon>Pezizomycotina</taxon>
        <taxon>Sordariomycetes</taxon>
        <taxon>Hypocreomycetidae</taxon>
        <taxon>Glomerellales</taxon>
        <taxon>Glomerellaceae</taxon>
        <taxon>Colletotrichum</taxon>
        <taxon>Colletotrichum destructivum species complex</taxon>
    </lineage>
</organism>
<accession>A0A1B7YFQ9</accession>
<protein>
    <submittedName>
        <fullName evidence="4">Aminotransferase class I and II</fullName>
    </submittedName>
</protein>
<sequence length="414" mass="45203">MVRIAAFEVEQWMDEYETTPGCLNIAETCAASVSVDDLVALSEDKRAPGPVDFSTKLVYGPIRGSVPLRRRVAALCGSQAGPTHRASSSPDLLDETDVLITQGAIGANFLLLYTLVGPGDHVICVYPTYQQLYGVPESLGADVSLWRLRRKNGFVPDVGELDDLVKPNTKMIIINNPNNPTGAPIPEPVLASIVAFAKARDIIVFSDEVYRPLFHDFFDNGDDASHVPPPITAFGYDKVVVTGSMSKSYALAGIRIGWIASRDKGIIQAVASARDYTTISVSQIDDQIASYALSKPVWGPLLRRNVALANTNKALLEAFVEKYKGTCSWVKPSAGTTAFVRFTHEGKPVDDVRFCLDVLNKTKVFFVPGSRCFGHGKDFAGYVRIGYVCHTEVLREALEKLGHYMDTDFSLAMS</sequence>
<evidence type="ECO:0000256" key="1">
    <source>
        <dbReference type="ARBA" id="ARBA00007441"/>
    </source>
</evidence>
<dbReference type="VEuPathDB" id="FungiDB:CH63R_06320"/>
<dbReference type="PANTHER" id="PTHR43510">
    <property type="entry name" value="AMINOTRANSFERASE FUNCTION, HYPOTHETICAL (EUROFUNG)"/>
    <property type="match status" value="1"/>
</dbReference>
<keyword evidence="5" id="KW-1185">Reference proteome</keyword>
<keyword evidence="2" id="KW-0663">Pyridoxal phosphate</keyword>
<dbReference type="SUPFAM" id="SSF53383">
    <property type="entry name" value="PLP-dependent transferases"/>
    <property type="match status" value="1"/>
</dbReference>
<dbReference type="Pfam" id="PF00155">
    <property type="entry name" value="Aminotran_1_2"/>
    <property type="match status" value="1"/>
</dbReference>
<dbReference type="GO" id="GO:0008483">
    <property type="term" value="F:transaminase activity"/>
    <property type="evidence" value="ECO:0007669"/>
    <property type="project" value="UniProtKB-KW"/>
</dbReference>
<dbReference type="EMBL" id="LTAN01000004">
    <property type="protein sequence ID" value="OBR10628.1"/>
    <property type="molecule type" value="Genomic_DNA"/>
</dbReference>
<dbReference type="GeneID" id="28865402"/>
<proteinExistence type="inferred from homology"/>
<dbReference type="PANTHER" id="PTHR43510:SF1">
    <property type="entry name" value="AMINOTRANSFERASE FUNCTION, HYPOTHETICAL (EUROFUNG)"/>
    <property type="match status" value="1"/>
</dbReference>
<dbReference type="Gene3D" id="3.40.640.10">
    <property type="entry name" value="Type I PLP-dependent aspartate aminotransferase-like (Major domain)"/>
    <property type="match status" value="1"/>
</dbReference>
<dbReference type="Gene3D" id="3.90.1150.10">
    <property type="entry name" value="Aspartate Aminotransferase, domain 1"/>
    <property type="match status" value="1"/>
</dbReference>
<dbReference type="PROSITE" id="PS00105">
    <property type="entry name" value="AA_TRANSFER_CLASS_1"/>
    <property type="match status" value="1"/>
</dbReference>
<gene>
    <name evidence="4" type="ORF">CH63R_06320</name>
</gene>
<feature type="domain" description="Aminotransferase class I/classII large" evidence="3">
    <location>
        <begin position="52"/>
        <end position="401"/>
    </location>
</feature>
<dbReference type="InterPro" id="IPR004838">
    <property type="entry name" value="NHTrfase_class1_PyrdxlP-BS"/>
</dbReference>
<dbReference type="AlphaFoldDB" id="A0A1B7YFQ9"/>
<comment type="caution">
    <text evidence="4">The sequence shown here is derived from an EMBL/GenBank/DDBJ whole genome shotgun (WGS) entry which is preliminary data.</text>
</comment>
<dbReference type="KEGG" id="chig:CH63R_06320"/>
<dbReference type="Proteomes" id="UP000092177">
    <property type="component" value="Chromosome 4"/>
</dbReference>
<reference evidence="5" key="1">
    <citation type="journal article" date="2017" name="BMC Genomics">
        <title>Gapless genome assembly of Colletotrichum higginsianum reveals chromosome structure and association of transposable elements with secondary metabolite gene clusters.</title>
        <authorList>
            <person name="Dallery J.-F."/>
            <person name="Lapalu N."/>
            <person name="Zampounis A."/>
            <person name="Pigne S."/>
            <person name="Luyten I."/>
            <person name="Amselem J."/>
            <person name="Wittenberg A.H.J."/>
            <person name="Zhou S."/>
            <person name="de Queiroz M.V."/>
            <person name="Robin G.P."/>
            <person name="Auger A."/>
            <person name="Hainaut M."/>
            <person name="Henrissat B."/>
            <person name="Kim K.-T."/>
            <person name="Lee Y.-H."/>
            <person name="Lespinet O."/>
            <person name="Schwartz D.C."/>
            <person name="Thon M.R."/>
            <person name="O'Connell R.J."/>
        </authorList>
    </citation>
    <scope>NUCLEOTIDE SEQUENCE [LARGE SCALE GENOMIC DNA]</scope>
    <source>
        <strain evidence="5">IMI 349063</strain>
    </source>
</reference>
<dbReference type="InterPro" id="IPR015422">
    <property type="entry name" value="PyrdxlP-dep_Trfase_small"/>
</dbReference>
<keyword evidence="4" id="KW-0032">Aminotransferase</keyword>
<name>A0A1B7YFQ9_COLHI</name>
<evidence type="ECO:0000259" key="3">
    <source>
        <dbReference type="Pfam" id="PF00155"/>
    </source>
</evidence>
<evidence type="ECO:0000313" key="5">
    <source>
        <dbReference type="Proteomes" id="UP000092177"/>
    </source>
</evidence>